<evidence type="ECO:0000256" key="4">
    <source>
        <dbReference type="ARBA" id="ARBA00022692"/>
    </source>
</evidence>
<keyword evidence="3 7" id="KW-1003">Cell membrane</keyword>
<organism evidence="9 10">
    <name type="scientific">Corynebacterium falsenii</name>
    <dbReference type="NCBI Taxonomy" id="108486"/>
    <lineage>
        <taxon>Bacteria</taxon>
        <taxon>Bacillati</taxon>
        <taxon>Actinomycetota</taxon>
        <taxon>Actinomycetes</taxon>
        <taxon>Mycobacteriales</taxon>
        <taxon>Corynebacteriaceae</taxon>
        <taxon>Corynebacterium</taxon>
    </lineage>
</organism>
<dbReference type="PANTHER" id="PTHR30353:SF0">
    <property type="entry name" value="TRANSMEMBRANE PROTEIN"/>
    <property type="match status" value="1"/>
</dbReference>
<dbReference type="RefSeq" id="WP_119664916.1">
    <property type="nucleotide sequence ID" value="NZ_QXJK01000007.1"/>
</dbReference>
<dbReference type="Proteomes" id="UP000285278">
    <property type="component" value="Unassembled WGS sequence"/>
</dbReference>
<keyword evidence="10" id="KW-1185">Reference proteome</keyword>
<name>A0A418Q682_9CORY</name>
<keyword evidence="4 7" id="KW-0812">Transmembrane</keyword>
<comment type="caution">
    <text evidence="9">The sequence shown here is derived from an EMBL/GenBank/DDBJ whole genome shotgun (WGS) entry which is preliminary data.</text>
</comment>
<evidence type="ECO:0000313" key="10">
    <source>
        <dbReference type="Proteomes" id="UP000285278"/>
    </source>
</evidence>
<evidence type="ECO:0000256" key="5">
    <source>
        <dbReference type="ARBA" id="ARBA00022989"/>
    </source>
</evidence>
<dbReference type="OrthoDB" id="9813426at2"/>
<evidence type="ECO:0000256" key="7">
    <source>
        <dbReference type="RuleBase" id="RU367016"/>
    </source>
</evidence>
<keyword evidence="5 7" id="KW-1133">Transmembrane helix</keyword>
<evidence type="ECO:0000256" key="6">
    <source>
        <dbReference type="ARBA" id="ARBA00023136"/>
    </source>
</evidence>
<evidence type="ECO:0000256" key="1">
    <source>
        <dbReference type="ARBA" id="ARBA00004651"/>
    </source>
</evidence>
<dbReference type="EMBL" id="QXJK01000007">
    <property type="protein sequence ID" value="RIX34391.1"/>
    <property type="molecule type" value="Genomic_DNA"/>
</dbReference>
<accession>A0A418Q682</accession>
<proteinExistence type="inferred from homology"/>
<evidence type="ECO:0000313" key="9">
    <source>
        <dbReference type="EMBL" id="RIX34391.1"/>
    </source>
</evidence>
<evidence type="ECO:0000259" key="8">
    <source>
        <dbReference type="Pfam" id="PF09335"/>
    </source>
</evidence>
<comment type="subcellular location">
    <subcellularLocation>
        <location evidence="1 7">Cell membrane</location>
        <topology evidence="1 7">Multi-pass membrane protein</topology>
    </subcellularLocation>
</comment>
<dbReference type="Pfam" id="PF09335">
    <property type="entry name" value="VTT_dom"/>
    <property type="match status" value="1"/>
</dbReference>
<feature type="transmembrane region" description="Helical" evidence="7">
    <location>
        <begin position="154"/>
        <end position="176"/>
    </location>
</feature>
<protein>
    <submittedName>
        <fullName evidence="9">DedA family protein</fullName>
    </submittedName>
</protein>
<evidence type="ECO:0000256" key="3">
    <source>
        <dbReference type="ARBA" id="ARBA00022475"/>
    </source>
</evidence>
<feature type="transmembrane region" description="Helical" evidence="7">
    <location>
        <begin position="67"/>
        <end position="91"/>
    </location>
</feature>
<dbReference type="PANTHER" id="PTHR30353">
    <property type="entry name" value="INNER MEMBRANE PROTEIN DEDA-RELATED"/>
    <property type="match status" value="1"/>
</dbReference>
<dbReference type="InterPro" id="IPR032816">
    <property type="entry name" value="VTT_dom"/>
</dbReference>
<dbReference type="STRING" id="1451189.CFAL_07440"/>
<keyword evidence="6 7" id="KW-0472">Membrane</keyword>
<comment type="similarity">
    <text evidence="2 7">Belongs to the DedA family.</text>
</comment>
<feature type="transmembrane region" description="Helical" evidence="7">
    <location>
        <begin position="188"/>
        <end position="206"/>
    </location>
</feature>
<gene>
    <name evidence="9" type="ORF">D3M95_07470</name>
</gene>
<feature type="domain" description="VTT" evidence="8">
    <location>
        <begin position="47"/>
        <end position="174"/>
    </location>
</feature>
<feature type="transmembrane region" description="Helical" evidence="7">
    <location>
        <begin position="24"/>
        <end position="47"/>
    </location>
</feature>
<evidence type="ECO:0000256" key="2">
    <source>
        <dbReference type="ARBA" id="ARBA00010792"/>
    </source>
</evidence>
<dbReference type="GO" id="GO:0005886">
    <property type="term" value="C:plasma membrane"/>
    <property type="evidence" value="ECO:0007669"/>
    <property type="project" value="UniProtKB-SubCell"/>
</dbReference>
<sequence>MTTIRAMGPAWTDPIQLLSENGPFGAAVLPAMFIMVFIESGLLFPFLPGDSLLFTAGLLASQPDGFAPLWVVLVAAPIAAILGDQVGYWIGHTFHPRLRNRPDGRFFKQAYLKQTEDFFDKYGPVTIIICRFVPIVRTYAPLVAGMAGMKFRTFITFNVIGGVLWGSGVVYLGSLLGGIDFVRNNIEAIFLGIVALSVIPGVYGVAKGWQAKRRDAREERRAQAQQARTVGEN</sequence>
<reference evidence="9 10" key="1">
    <citation type="submission" date="2018-09" db="EMBL/GenBank/DDBJ databases">
        <title>Optimization and identification of Corynebacterium falsenii FN1-14 from fish paste.</title>
        <authorList>
            <person name="Daroonpunt R."/>
            <person name="Tanasupawat S."/>
        </authorList>
    </citation>
    <scope>NUCLEOTIDE SEQUENCE [LARGE SCALE GENOMIC DNA]</scope>
    <source>
        <strain evidence="9 10">FN1-14</strain>
    </source>
</reference>
<dbReference type="InterPro" id="IPR032818">
    <property type="entry name" value="DedA-like"/>
</dbReference>
<dbReference type="AlphaFoldDB" id="A0A418Q682"/>